<protein>
    <submittedName>
        <fullName evidence="1">Uncharacterized protein</fullName>
    </submittedName>
</protein>
<sequence>MVQKQDLYLARKIVECYVCEMISTLIYIRELLNIHSWILEIVGKIVGYENSSSESEEKIDGIMKGIDDNPFLFNTNSAASKKRGPADIGRELGRLAAKSRKGLMRIKTSYDSLLMSLILSSAASEAKTNAQLNAPFAYSE</sequence>
<dbReference type="AlphaFoldDB" id="A0AAV1SH46"/>
<dbReference type="Proteomes" id="UP001314170">
    <property type="component" value="Unassembled WGS sequence"/>
</dbReference>
<gene>
    <name evidence="1" type="ORF">DCAF_LOCUS22272</name>
</gene>
<accession>A0AAV1SH46</accession>
<evidence type="ECO:0000313" key="1">
    <source>
        <dbReference type="EMBL" id="CAK7349552.1"/>
    </source>
</evidence>
<keyword evidence="2" id="KW-1185">Reference proteome</keyword>
<reference evidence="1 2" key="1">
    <citation type="submission" date="2024-01" db="EMBL/GenBank/DDBJ databases">
        <authorList>
            <person name="Waweru B."/>
        </authorList>
    </citation>
    <scope>NUCLEOTIDE SEQUENCE [LARGE SCALE GENOMIC DNA]</scope>
</reference>
<comment type="caution">
    <text evidence="1">The sequence shown here is derived from an EMBL/GenBank/DDBJ whole genome shotgun (WGS) entry which is preliminary data.</text>
</comment>
<evidence type="ECO:0000313" key="2">
    <source>
        <dbReference type="Proteomes" id="UP001314170"/>
    </source>
</evidence>
<organism evidence="1 2">
    <name type="scientific">Dovyalis caffra</name>
    <dbReference type="NCBI Taxonomy" id="77055"/>
    <lineage>
        <taxon>Eukaryota</taxon>
        <taxon>Viridiplantae</taxon>
        <taxon>Streptophyta</taxon>
        <taxon>Embryophyta</taxon>
        <taxon>Tracheophyta</taxon>
        <taxon>Spermatophyta</taxon>
        <taxon>Magnoliopsida</taxon>
        <taxon>eudicotyledons</taxon>
        <taxon>Gunneridae</taxon>
        <taxon>Pentapetalae</taxon>
        <taxon>rosids</taxon>
        <taxon>fabids</taxon>
        <taxon>Malpighiales</taxon>
        <taxon>Salicaceae</taxon>
        <taxon>Flacourtieae</taxon>
        <taxon>Dovyalis</taxon>
    </lineage>
</organism>
<dbReference type="EMBL" id="CAWUPB010001176">
    <property type="protein sequence ID" value="CAK7349552.1"/>
    <property type="molecule type" value="Genomic_DNA"/>
</dbReference>
<name>A0AAV1SH46_9ROSI</name>
<proteinExistence type="predicted"/>